<dbReference type="GO" id="GO:0000271">
    <property type="term" value="P:polysaccharide biosynthetic process"/>
    <property type="evidence" value="ECO:0007669"/>
    <property type="project" value="InterPro"/>
</dbReference>
<keyword evidence="4 11" id="KW-0808">Transferase</keyword>
<dbReference type="GO" id="GO:0009247">
    <property type="term" value="P:glycolipid biosynthetic process"/>
    <property type="evidence" value="ECO:0007669"/>
    <property type="project" value="TreeGrafter"/>
</dbReference>
<feature type="domain" description="Glycosyltransferase 2-like" evidence="9">
    <location>
        <begin position="11"/>
        <end position="176"/>
    </location>
</feature>
<feature type="transmembrane region" description="Helical" evidence="8">
    <location>
        <begin position="306"/>
        <end position="328"/>
    </location>
</feature>
<keyword evidence="12" id="KW-1185">Reference proteome</keyword>
<evidence type="ECO:0000256" key="3">
    <source>
        <dbReference type="ARBA" id="ARBA00022676"/>
    </source>
</evidence>
<keyword evidence="6 8" id="KW-1133">Transmembrane helix</keyword>
<dbReference type="GO" id="GO:0004582">
    <property type="term" value="F:dolichyl-phosphate beta-D-mannosyltransferase activity"/>
    <property type="evidence" value="ECO:0007669"/>
    <property type="project" value="InterPro"/>
</dbReference>
<dbReference type="InterPro" id="IPR007267">
    <property type="entry name" value="GtrA_DPMS_TM"/>
</dbReference>
<evidence type="ECO:0000256" key="8">
    <source>
        <dbReference type="SAM" id="Phobius"/>
    </source>
</evidence>
<evidence type="ECO:0000256" key="4">
    <source>
        <dbReference type="ARBA" id="ARBA00022679"/>
    </source>
</evidence>
<dbReference type="AlphaFoldDB" id="A0A5C1YU36"/>
<dbReference type="SUPFAM" id="SSF53448">
    <property type="entry name" value="Nucleotide-diphospho-sugar transferases"/>
    <property type="match status" value="1"/>
</dbReference>
<dbReference type="InterPro" id="IPR039528">
    <property type="entry name" value="DPM1-like"/>
</dbReference>
<evidence type="ECO:0000256" key="7">
    <source>
        <dbReference type="ARBA" id="ARBA00023136"/>
    </source>
</evidence>
<dbReference type="Pfam" id="PF04138">
    <property type="entry name" value="GtrA_DPMS_TM"/>
    <property type="match status" value="1"/>
</dbReference>
<sequence length="364" mass="38954">MGRAMFPYDVSIVVPCYNEVENVRPLVEALRRVLADYAWEVIFVDDNSPDGTIRAVHALAGEDQRVRGLRRVGRKGLSSAVIEGILSSSAPIVAVMDGDLQHDEGQLPALIEAVRGGCDLAVGSRHVEGGDSAGLANAWRHTLSNSGTILAQCVLPVRLTDPMSGFFAVSRSVFDETAPNLSGSGFKILVDLLLSAPRKLSVQEVPCTFRSRLAGESKLDMLVMLQFLTLLVDRFFHGWLPVRFLVFCAVGLVGLGVNLAIAYGAGALGLGGALAQQVGTGVAMVVNFVLDNQFTYRDRRLKGARCWLGLVLFMLVCTVGAVANVGIARVLYDQNATLDVAGIAGAVLAVVWNYALSSALIWRV</sequence>
<keyword evidence="3" id="KW-0328">Glycosyltransferase</keyword>
<dbReference type="PANTHER" id="PTHR43398:SF1">
    <property type="entry name" value="DOLICHOL-PHOSPHATE MANNOSYLTRANSFERASE SUBUNIT 1"/>
    <property type="match status" value="1"/>
</dbReference>
<protein>
    <submittedName>
        <fullName evidence="11">Glycosyltransferase family 2 protein</fullName>
    </submittedName>
</protein>
<evidence type="ECO:0000259" key="9">
    <source>
        <dbReference type="Pfam" id="PF00535"/>
    </source>
</evidence>
<organism evidence="11 12">
    <name type="scientific">Acetobacter vaccinii</name>
    <dbReference type="NCBI Taxonomy" id="2592655"/>
    <lineage>
        <taxon>Bacteria</taxon>
        <taxon>Pseudomonadati</taxon>
        <taxon>Pseudomonadota</taxon>
        <taxon>Alphaproteobacteria</taxon>
        <taxon>Acetobacterales</taxon>
        <taxon>Acetobacteraceae</taxon>
        <taxon>Acetobacter</taxon>
    </lineage>
</organism>
<evidence type="ECO:0000313" key="11">
    <source>
        <dbReference type="EMBL" id="QEO18677.1"/>
    </source>
</evidence>
<feature type="transmembrane region" description="Helical" evidence="8">
    <location>
        <begin position="274"/>
        <end position="294"/>
    </location>
</feature>
<comment type="similarity">
    <text evidence="2">Belongs to the glycosyltransferase 2 family.</text>
</comment>
<comment type="subcellular location">
    <subcellularLocation>
        <location evidence="1">Membrane</location>
        <topology evidence="1">Multi-pass membrane protein</topology>
    </subcellularLocation>
</comment>
<dbReference type="KEGG" id="acek:FLP30_10165"/>
<dbReference type="InterPro" id="IPR001173">
    <property type="entry name" value="Glyco_trans_2-like"/>
</dbReference>
<keyword evidence="5 8" id="KW-0812">Transmembrane</keyword>
<evidence type="ECO:0000259" key="10">
    <source>
        <dbReference type="Pfam" id="PF04138"/>
    </source>
</evidence>
<feature type="transmembrane region" description="Helical" evidence="8">
    <location>
        <begin position="244"/>
        <end position="268"/>
    </location>
</feature>
<dbReference type="GO" id="GO:0016020">
    <property type="term" value="C:membrane"/>
    <property type="evidence" value="ECO:0007669"/>
    <property type="project" value="UniProtKB-SubCell"/>
</dbReference>
<dbReference type="OrthoDB" id="9811222at2"/>
<dbReference type="Gene3D" id="3.90.550.10">
    <property type="entry name" value="Spore Coat Polysaccharide Biosynthesis Protein SpsA, Chain A"/>
    <property type="match status" value="1"/>
</dbReference>
<dbReference type="Proteomes" id="UP000324536">
    <property type="component" value="Chromosome"/>
</dbReference>
<dbReference type="InterPro" id="IPR029044">
    <property type="entry name" value="Nucleotide-diphossugar_trans"/>
</dbReference>
<keyword evidence="7 8" id="KW-0472">Membrane</keyword>
<dbReference type="EMBL" id="CP043506">
    <property type="protein sequence ID" value="QEO18677.1"/>
    <property type="molecule type" value="Genomic_DNA"/>
</dbReference>
<evidence type="ECO:0000256" key="1">
    <source>
        <dbReference type="ARBA" id="ARBA00004141"/>
    </source>
</evidence>
<dbReference type="Pfam" id="PF00535">
    <property type="entry name" value="Glycos_transf_2"/>
    <property type="match status" value="1"/>
</dbReference>
<proteinExistence type="inferred from homology"/>
<evidence type="ECO:0000313" key="12">
    <source>
        <dbReference type="Proteomes" id="UP000324536"/>
    </source>
</evidence>
<reference evidence="11 12" key="1">
    <citation type="submission" date="2019-09" db="EMBL/GenBank/DDBJ databases">
        <title>Genome sequencing of strain KACC 21233.</title>
        <authorList>
            <person name="Heo J."/>
            <person name="Kim S.-J."/>
            <person name="Kim J.-S."/>
            <person name="Hong S.-B."/>
            <person name="Kwon S.-W."/>
        </authorList>
    </citation>
    <scope>NUCLEOTIDE SEQUENCE [LARGE SCALE GENOMIC DNA]</scope>
    <source>
        <strain evidence="11 12">KACC 21233</strain>
    </source>
</reference>
<name>A0A5C1YU36_9PROT</name>
<dbReference type="CDD" id="cd06442">
    <property type="entry name" value="DPM1_like"/>
    <property type="match status" value="1"/>
</dbReference>
<dbReference type="PANTHER" id="PTHR43398">
    <property type="entry name" value="DOLICHOL-PHOSPHATE MANNOSYLTRANSFERASE SUBUNIT 1"/>
    <property type="match status" value="1"/>
</dbReference>
<feature type="domain" description="GtrA/DPMS transmembrane" evidence="10">
    <location>
        <begin position="247"/>
        <end position="362"/>
    </location>
</feature>
<dbReference type="RefSeq" id="WP_149280335.1">
    <property type="nucleotide sequence ID" value="NZ_CP043506.1"/>
</dbReference>
<feature type="transmembrane region" description="Helical" evidence="8">
    <location>
        <begin position="340"/>
        <end position="362"/>
    </location>
</feature>
<accession>A0A5C1YU36</accession>
<gene>
    <name evidence="11" type="ORF">FLP30_10165</name>
</gene>
<evidence type="ECO:0000256" key="6">
    <source>
        <dbReference type="ARBA" id="ARBA00022989"/>
    </source>
</evidence>
<evidence type="ECO:0000256" key="5">
    <source>
        <dbReference type="ARBA" id="ARBA00022692"/>
    </source>
</evidence>
<evidence type="ECO:0000256" key="2">
    <source>
        <dbReference type="ARBA" id="ARBA00006739"/>
    </source>
</evidence>